<organism evidence="6 7">
    <name type="scientific">Kineothrix sedimenti</name>
    <dbReference type="NCBI Taxonomy" id="3123317"/>
    <lineage>
        <taxon>Bacteria</taxon>
        <taxon>Bacillati</taxon>
        <taxon>Bacillota</taxon>
        <taxon>Clostridia</taxon>
        <taxon>Lachnospirales</taxon>
        <taxon>Lachnospiraceae</taxon>
        <taxon>Kineothrix</taxon>
    </lineage>
</organism>
<dbReference type="EMBL" id="CP146256">
    <property type="protein sequence ID" value="XAH73257.1"/>
    <property type="molecule type" value="Genomic_DNA"/>
</dbReference>
<evidence type="ECO:0000313" key="6">
    <source>
        <dbReference type="EMBL" id="XAH73257.1"/>
    </source>
</evidence>
<dbReference type="Proteomes" id="UP001451571">
    <property type="component" value="Chromosome"/>
</dbReference>
<protein>
    <submittedName>
        <fullName evidence="6">Carbohydrate kinase family protein</fullName>
    </submittedName>
</protein>
<dbReference type="PRINTS" id="PR00990">
    <property type="entry name" value="RIBOKINASE"/>
</dbReference>
<evidence type="ECO:0000256" key="2">
    <source>
        <dbReference type="ARBA" id="ARBA00022679"/>
    </source>
</evidence>
<dbReference type="Pfam" id="PF00294">
    <property type="entry name" value="PfkB"/>
    <property type="match status" value="1"/>
</dbReference>
<dbReference type="PROSITE" id="PS00584">
    <property type="entry name" value="PFKB_KINASES_2"/>
    <property type="match status" value="1"/>
</dbReference>
<evidence type="ECO:0000256" key="1">
    <source>
        <dbReference type="ARBA" id="ARBA00010688"/>
    </source>
</evidence>
<gene>
    <name evidence="6" type="ORF">V6984_17370</name>
</gene>
<dbReference type="PANTHER" id="PTHR10584">
    <property type="entry name" value="SUGAR KINASE"/>
    <property type="match status" value="1"/>
</dbReference>
<dbReference type="PANTHER" id="PTHR10584:SF166">
    <property type="entry name" value="RIBOKINASE"/>
    <property type="match status" value="1"/>
</dbReference>
<evidence type="ECO:0000259" key="5">
    <source>
        <dbReference type="Pfam" id="PF00294"/>
    </source>
</evidence>
<keyword evidence="7" id="KW-1185">Reference proteome</keyword>
<dbReference type="GO" id="GO:0016301">
    <property type="term" value="F:kinase activity"/>
    <property type="evidence" value="ECO:0007669"/>
    <property type="project" value="UniProtKB-KW"/>
</dbReference>
<keyword evidence="3 4" id="KW-0418">Kinase</keyword>
<dbReference type="InterPro" id="IPR002173">
    <property type="entry name" value="Carboh/pur_kinase_PfkB_CS"/>
</dbReference>
<keyword evidence="2 4" id="KW-0808">Transferase</keyword>
<dbReference type="InterPro" id="IPR002139">
    <property type="entry name" value="Ribo/fructo_kinase"/>
</dbReference>
<name>A0ABZ3EV97_9FIRM</name>
<accession>A0ABZ3EV97</accession>
<dbReference type="RefSeq" id="WP_342756865.1">
    <property type="nucleotide sequence ID" value="NZ_CP146256.1"/>
</dbReference>
<sequence>MKKAFVIGGVSMDSIIHLEQFPPQKSATIFSQDSYTTIGSTGGGKSICLQKLGMNTTFHAMIGADDSGNAIRKILCEHGVEFINDLDPRGTEEHVNLMDREGRRLSIFTKTSSFEPQVYIPRIIPYIQNCDYLVLNIINYVRKLIPEAKRYKKEIWCDIHDYDGQTEYHKDFIEAADYIFMSSDELVEYEEFMEQMIRQKKKLVVCTHGSKGVSAITAEGKKFRLPILGQYKRVDTNGAGDNFFSAYLYAHSKGYPVQTCLEYGTIAAGLCINSKSIVNPSLSPEILKNEHEKYYR</sequence>
<dbReference type="Gene3D" id="3.40.1190.20">
    <property type="match status" value="1"/>
</dbReference>
<dbReference type="InterPro" id="IPR011611">
    <property type="entry name" value="PfkB_dom"/>
</dbReference>
<dbReference type="SUPFAM" id="SSF53613">
    <property type="entry name" value="Ribokinase-like"/>
    <property type="match status" value="1"/>
</dbReference>
<reference evidence="6 7" key="1">
    <citation type="submission" date="2024-02" db="EMBL/GenBank/DDBJ databases">
        <title>Bacterial strain from lacustrine sediment.</title>
        <authorList>
            <person name="Petit C."/>
            <person name="Fadhlaoui K."/>
        </authorList>
    </citation>
    <scope>NUCLEOTIDE SEQUENCE [LARGE SCALE GENOMIC DNA]</scope>
    <source>
        <strain evidence="6 7">IPX-CK</strain>
    </source>
</reference>
<evidence type="ECO:0000313" key="7">
    <source>
        <dbReference type="Proteomes" id="UP001451571"/>
    </source>
</evidence>
<evidence type="ECO:0000256" key="3">
    <source>
        <dbReference type="ARBA" id="ARBA00022777"/>
    </source>
</evidence>
<dbReference type="InterPro" id="IPR029056">
    <property type="entry name" value="Ribokinase-like"/>
</dbReference>
<evidence type="ECO:0000256" key="4">
    <source>
        <dbReference type="RuleBase" id="RU003704"/>
    </source>
</evidence>
<comment type="similarity">
    <text evidence="1 4">Belongs to the carbohydrate kinase PfkB family.</text>
</comment>
<feature type="domain" description="Carbohydrate kinase PfkB" evidence="5">
    <location>
        <begin position="2"/>
        <end position="279"/>
    </location>
</feature>
<proteinExistence type="inferred from homology"/>